<dbReference type="GO" id="GO:0032259">
    <property type="term" value="P:methylation"/>
    <property type="evidence" value="ECO:0007669"/>
    <property type="project" value="InterPro"/>
</dbReference>
<protein>
    <submittedName>
        <fullName evidence="4">Type I restriction enzyme M protein</fullName>
    </submittedName>
</protein>
<dbReference type="PRINTS" id="PR00507">
    <property type="entry name" value="N12N6MTFRASE"/>
</dbReference>
<accession>A0A1C5IYI0</accession>
<dbReference type="InterPro" id="IPR003356">
    <property type="entry name" value="DNA_methylase_A-5"/>
</dbReference>
<dbReference type="EMBL" id="LT607753">
    <property type="protein sequence ID" value="SCG63364.1"/>
    <property type="molecule type" value="Genomic_DNA"/>
</dbReference>
<sequence length="863" mass="97001">MSSGLTLICPIRGRLKAKARSKDGLTPSEERFRVDAIRHLIRSGYPKEHFVIEAVIKRFGNSGRSSFRADFAVLDVPAAAINTSNPDEVLEHALLLAEIKRDNADAANAAAFQVKPMLDFAVRSNCVALYWDNVEQRVYWLERNAGVKQYREAPLADLPPFGGTPGVRPLTFATIDDQKPLLGVFARIEDILHASALGPMKRFTVMLQLLLAKLHDEHEHQERPETPLTFQDFSALSIRGDIALSELNRLLAKAVGYYQTFLPEPIPAQFFVNGETLVEISKVLAPTKIVSMKRSVIQDFYMYFARHIYKWDLAQYFTPTSLTEFIVEVLNPGFAEHVKDPACGSADFLTAAFRRGQARWPNYASNIWGSDISAEAVQVATLNMILNGDGRSNIRREDSLATIRETEKSTDIVICNPPFGTRIVERNKAVLSQFDMGYEWGRSPLGGFERTNEVLETQESGILFAEACVRMLRPGGRMALVVPNGYLGNRSIRYSALREWILRHCRVMVIVALPRFTFKGSGADVSASIIFCEKRPSPLSDSSQDGDYDVCVEIIDRVGWMTGDKKAAPLFRRDQSDGTFLLDEEGQLIPDSDFDEALRRIRTSDAAVFAPWLTRGLSDQDGAGGPGWTVPITDITADSYRTLDPKRLCRKFAELRAEIRSREFFAVGDVVRFIPERTSSWGTKLRFEPSRVYRHVEIQDVETGSYRWHERRGWELPQRARHLAEPGDIFVGGIRNSVRKWFLVGREATDLVVTNGMHRMRVKAGKEEYLLDLVVGLCSEAYRVQMRGLARGADGLAEIASEDVEQVLLPRITDASARTEIWPFLDQLLSGQVSIDAMVNLLLTRGRLPLPRPRPQPDHTALL</sequence>
<dbReference type="InterPro" id="IPR002052">
    <property type="entry name" value="DNA_methylase_N6_adenine_CS"/>
</dbReference>
<keyword evidence="2" id="KW-0238">DNA-binding</keyword>
<feature type="domain" description="DNA methylase adenine-specific" evidence="3">
    <location>
        <begin position="312"/>
        <end position="535"/>
    </location>
</feature>
<evidence type="ECO:0000313" key="4">
    <source>
        <dbReference type="EMBL" id="SCG63364.1"/>
    </source>
</evidence>
<keyword evidence="1" id="KW-0680">Restriction system</keyword>
<evidence type="ECO:0000259" key="3">
    <source>
        <dbReference type="Pfam" id="PF02384"/>
    </source>
</evidence>
<dbReference type="Gene3D" id="3.40.50.150">
    <property type="entry name" value="Vaccinia Virus protein VP39"/>
    <property type="match status" value="1"/>
</dbReference>
<dbReference type="GO" id="GO:0009307">
    <property type="term" value="P:DNA restriction-modification system"/>
    <property type="evidence" value="ECO:0007669"/>
    <property type="project" value="UniProtKB-KW"/>
</dbReference>
<proteinExistence type="predicted"/>
<organism evidence="4 5">
    <name type="scientific">Micromonospora coxensis</name>
    <dbReference type="NCBI Taxonomy" id="356852"/>
    <lineage>
        <taxon>Bacteria</taxon>
        <taxon>Bacillati</taxon>
        <taxon>Actinomycetota</taxon>
        <taxon>Actinomycetes</taxon>
        <taxon>Micromonosporales</taxon>
        <taxon>Micromonosporaceae</taxon>
        <taxon>Micromonospora</taxon>
    </lineage>
</organism>
<dbReference type="PANTHER" id="PTHR42998:SF1">
    <property type="entry name" value="TYPE I RESTRICTION ENZYME HINDI METHYLASE SUBUNIT"/>
    <property type="match status" value="1"/>
</dbReference>
<dbReference type="InterPro" id="IPR044946">
    <property type="entry name" value="Restrct_endonuc_typeI_TRD_sf"/>
</dbReference>
<dbReference type="Gene3D" id="3.90.220.20">
    <property type="entry name" value="DNA methylase specificity domains"/>
    <property type="match status" value="1"/>
</dbReference>
<gene>
    <name evidence="4" type="ORF">GA0070614_3635</name>
</gene>
<evidence type="ECO:0000256" key="1">
    <source>
        <dbReference type="ARBA" id="ARBA00022747"/>
    </source>
</evidence>
<reference evidence="5" key="1">
    <citation type="submission" date="2016-06" db="EMBL/GenBank/DDBJ databases">
        <authorList>
            <person name="Varghese N."/>
            <person name="Submissions Spin"/>
        </authorList>
    </citation>
    <scope>NUCLEOTIDE SEQUENCE [LARGE SCALE GENOMIC DNA]</scope>
    <source>
        <strain evidence="5">DSM 45161</strain>
    </source>
</reference>
<dbReference type="SUPFAM" id="SSF53335">
    <property type="entry name" value="S-adenosyl-L-methionine-dependent methyltransferases"/>
    <property type="match status" value="1"/>
</dbReference>
<dbReference type="RefSeq" id="WP_157745029.1">
    <property type="nucleotide sequence ID" value="NZ_LT607753.1"/>
</dbReference>
<dbReference type="GO" id="GO:0003677">
    <property type="term" value="F:DNA binding"/>
    <property type="evidence" value="ECO:0007669"/>
    <property type="project" value="UniProtKB-KW"/>
</dbReference>
<dbReference type="PANTHER" id="PTHR42998">
    <property type="entry name" value="TYPE I RESTRICTION ENZYME HINDVIIP M PROTEIN-RELATED"/>
    <property type="match status" value="1"/>
</dbReference>
<dbReference type="OrthoDB" id="9784823at2"/>
<dbReference type="CDD" id="cd02440">
    <property type="entry name" value="AdoMet_MTases"/>
    <property type="match status" value="1"/>
</dbReference>
<dbReference type="Proteomes" id="UP000198215">
    <property type="component" value="Chromosome I"/>
</dbReference>
<dbReference type="InterPro" id="IPR052916">
    <property type="entry name" value="Type-I_RE_MTase_Subunit"/>
</dbReference>
<dbReference type="Pfam" id="PF02384">
    <property type="entry name" value="N6_Mtase"/>
    <property type="match status" value="1"/>
</dbReference>
<evidence type="ECO:0000313" key="5">
    <source>
        <dbReference type="Proteomes" id="UP000198215"/>
    </source>
</evidence>
<keyword evidence="5" id="KW-1185">Reference proteome</keyword>
<dbReference type="GO" id="GO:0008170">
    <property type="term" value="F:N-methyltransferase activity"/>
    <property type="evidence" value="ECO:0007669"/>
    <property type="project" value="InterPro"/>
</dbReference>
<dbReference type="InterPro" id="IPR029063">
    <property type="entry name" value="SAM-dependent_MTases_sf"/>
</dbReference>
<name>A0A1C5IYI0_9ACTN</name>
<dbReference type="PROSITE" id="PS00092">
    <property type="entry name" value="N6_MTASE"/>
    <property type="match status" value="1"/>
</dbReference>
<dbReference type="AlphaFoldDB" id="A0A1C5IYI0"/>
<evidence type="ECO:0000256" key="2">
    <source>
        <dbReference type="ARBA" id="ARBA00023125"/>
    </source>
</evidence>